<dbReference type="Pfam" id="PF25656">
    <property type="entry name" value="DUF7945"/>
    <property type="match status" value="1"/>
</dbReference>
<comment type="caution">
    <text evidence="1">The sequence shown here is derived from an EMBL/GenBank/DDBJ whole genome shotgun (WGS) entry which is preliminary data.</text>
</comment>
<dbReference type="EMBL" id="JACHJQ010000002">
    <property type="protein sequence ID" value="MBB4906036.1"/>
    <property type="molecule type" value="Genomic_DNA"/>
</dbReference>
<evidence type="ECO:0000313" key="1">
    <source>
        <dbReference type="EMBL" id="MBB4906036.1"/>
    </source>
</evidence>
<dbReference type="Proteomes" id="UP000520767">
    <property type="component" value="Unassembled WGS sequence"/>
</dbReference>
<proteinExistence type="predicted"/>
<protein>
    <submittedName>
        <fullName evidence="1">Uncharacterized protein</fullName>
    </submittedName>
</protein>
<accession>A0A7W7Q2X1</accession>
<dbReference type="InterPro" id="IPR057705">
    <property type="entry name" value="DUF7945"/>
</dbReference>
<reference evidence="1 2" key="1">
    <citation type="submission" date="2020-08" db="EMBL/GenBank/DDBJ databases">
        <title>Genomic Encyclopedia of Type Strains, Phase III (KMG-III): the genomes of soil and plant-associated and newly described type strains.</title>
        <authorList>
            <person name="Whitman W."/>
        </authorList>
    </citation>
    <scope>NUCLEOTIDE SEQUENCE [LARGE SCALE GENOMIC DNA]</scope>
    <source>
        <strain evidence="1 2">CECT 8960</strain>
    </source>
</reference>
<organism evidence="1 2">
    <name type="scientific">Actinophytocola algeriensis</name>
    <dbReference type="NCBI Taxonomy" id="1768010"/>
    <lineage>
        <taxon>Bacteria</taxon>
        <taxon>Bacillati</taxon>
        <taxon>Actinomycetota</taxon>
        <taxon>Actinomycetes</taxon>
        <taxon>Pseudonocardiales</taxon>
        <taxon>Pseudonocardiaceae</taxon>
    </lineage>
</organism>
<evidence type="ECO:0000313" key="2">
    <source>
        <dbReference type="Proteomes" id="UP000520767"/>
    </source>
</evidence>
<gene>
    <name evidence="1" type="ORF">FHR82_002253</name>
</gene>
<name>A0A7W7Q2X1_9PSEU</name>
<keyword evidence="2" id="KW-1185">Reference proteome</keyword>
<dbReference type="AlphaFoldDB" id="A0A7W7Q2X1"/>
<dbReference type="RefSeq" id="WP_225943781.1">
    <property type="nucleotide sequence ID" value="NZ_JACHJQ010000002.1"/>
</dbReference>
<sequence length="66" mass="6963">MRDPIESIGTVLHDEAEADAIRAVVTAVVAVSARQGAAATDAAWYGDQSWPDVRRLAADALAGRTR</sequence>